<evidence type="ECO:0000256" key="1">
    <source>
        <dbReference type="SAM" id="Phobius"/>
    </source>
</evidence>
<dbReference type="SUPFAM" id="SSF56601">
    <property type="entry name" value="beta-lactamase/transpeptidase-like"/>
    <property type="match status" value="1"/>
</dbReference>
<dbReference type="AlphaFoldDB" id="A0A1M6TVS9"/>
<proteinExistence type="predicted"/>
<keyword evidence="4" id="KW-0131">Cell cycle</keyword>
<feature type="transmembrane region" description="Helical" evidence="1">
    <location>
        <begin position="12"/>
        <end position="33"/>
    </location>
</feature>
<dbReference type="GO" id="GO:0051301">
    <property type="term" value="P:cell division"/>
    <property type="evidence" value="ECO:0007669"/>
    <property type="project" value="UniProtKB-KW"/>
</dbReference>
<keyword evidence="1" id="KW-0472">Membrane</keyword>
<dbReference type="GO" id="GO:0005886">
    <property type="term" value="C:plasma membrane"/>
    <property type="evidence" value="ECO:0007669"/>
    <property type="project" value="TreeGrafter"/>
</dbReference>
<dbReference type="SUPFAM" id="SSF56519">
    <property type="entry name" value="Penicillin binding protein dimerisation domain"/>
    <property type="match status" value="1"/>
</dbReference>
<organism evidence="4 5">
    <name type="scientific">Clostridium cavendishii DSM 21758</name>
    <dbReference type="NCBI Taxonomy" id="1121302"/>
    <lineage>
        <taxon>Bacteria</taxon>
        <taxon>Bacillati</taxon>
        <taxon>Bacillota</taxon>
        <taxon>Clostridia</taxon>
        <taxon>Eubacteriales</taxon>
        <taxon>Clostridiaceae</taxon>
        <taxon>Clostridium</taxon>
    </lineage>
</organism>
<dbReference type="InterPro" id="IPR036138">
    <property type="entry name" value="PBP_dimer_sf"/>
</dbReference>
<name>A0A1M6TVS9_9CLOT</name>
<dbReference type="Pfam" id="PF21922">
    <property type="entry name" value="PBP_dimer_2"/>
    <property type="match status" value="1"/>
</dbReference>
<dbReference type="GO" id="GO:0008658">
    <property type="term" value="F:penicillin binding"/>
    <property type="evidence" value="ECO:0007669"/>
    <property type="project" value="InterPro"/>
</dbReference>
<dbReference type="Pfam" id="PF00905">
    <property type="entry name" value="Transpeptidase"/>
    <property type="match status" value="1"/>
</dbReference>
<evidence type="ECO:0000313" key="5">
    <source>
        <dbReference type="Proteomes" id="UP000184310"/>
    </source>
</evidence>
<dbReference type="PANTHER" id="PTHR30627">
    <property type="entry name" value="PEPTIDOGLYCAN D,D-TRANSPEPTIDASE"/>
    <property type="match status" value="1"/>
</dbReference>
<dbReference type="InterPro" id="IPR001460">
    <property type="entry name" value="PCN-bd_Tpept"/>
</dbReference>
<dbReference type="GO" id="GO:0071972">
    <property type="term" value="F:peptidoglycan L,D-transpeptidase activity"/>
    <property type="evidence" value="ECO:0007669"/>
    <property type="project" value="TreeGrafter"/>
</dbReference>
<gene>
    <name evidence="4" type="ORF">SAMN02745163_04130</name>
</gene>
<reference evidence="4 5" key="1">
    <citation type="submission" date="2016-11" db="EMBL/GenBank/DDBJ databases">
        <authorList>
            <person name="Jaros S."/>
            <person name="Januszkiewicz K."/>
            <person name="Wedrychowicz H."/>
        </authorList>
    </citation>
    <scope>NUCLEOTIDE SEQUENCE [LARGE SCALE GENOMIC DNA]</scope>
    <source>
        <strain evidence="4 5">DSM 21758</strain>
    </source>
</reference>
<keyword evidence="4" id="KW-0132">Cell division</keyword>
<sequence length="491" mass="53278">MKQTELSSSIAKVMVVFLALILSLISYIAYFQLFKADTIANRTGNKRLWAVRNEVLRGTIYDRDGNALTTSARKDALNQERTYTNGELYAHVLGYVNPKYSLAGLENKYDYELRNYKNVNFKTFLKSLNFVEAFKNRGQKEEKIGNSVYTTLSPKIQQAAFDALGDKKGAVVALNPKTGEILAMVSKPTYNPNDLDNVMKQAKENPNDIILLNRAVSGMYPPGSTFKTVTLASALENIPGVTNRTFQDNGKIQFNSKQSLSNLNGNAYGNIDLKKALAVSSNVVYGGLAMELGNEKLKATAEKFGFNNSIPSDGIVIDKSKFPTLKSSEKGSIAQSGIGQSSILATPIQMALVASTIANDGVMMEPRLVNEVKDKNGELVRKIAPVTVKSVISKSDANLIRDYMKNIVDQRVNGDWGIFRGTNAAVKTGTADYQLPNGQDGEPHAWTIGFAPAENPQIAVAIIIEGGGQGGLKAAPVVGKIFQAALSQSNK</sequence>
<dbReference type="EMBL" id="FQZB01000021">
    <property type="protein sequence ID" value="SHK61145.1"/>
    <property type="molecule type" value="Genomic_DNA"/>
</dbReference>
<dbReference type="InterPro" id="IPR012338">
    <property type="entry name" value="Beta-lactam/transpept-like"/>
</dbReference>
<dbReference type="Gene3D" id="3.90.1310.10">
    <property type="entry name" value="Penicillin-binding protein 2a (Domain 2)"/>
    <property type="match status" value="1"/>
</dbReference>
<dbReference type="PANTHER" id="PTHR30627:SF24">
    <property type="entry name" value="PENICILLIN-BINDING PROTEIN 4B"/>
    <property type="match status" value="1"/>
</dbReference>
<keyword evidence="1" id="KW-0812">Transmembrane</keyword>
<dbReference type="InterPro" id="IPR050515">
    <property type="entry name" value="Beta-lactam/transpept"/>
</dbReference>
<dbReference type="OrthoDB" id="9766847at2"/>
<dbReference type="RefSeq" id="WP_072992785.1">
    <property type="nucleotide sequence ID" value="NZ_FQZB01000021.1"/>
</dbReference>
<accession>A0A1M6TVS9</accession>
<evidence type="ECO:0000259" key="2">
    <source>
        <dbReference type="Pfam" id="PF00905"/>
    </source>
</evidence>
<feature type="domain" description="Penicillin binding protein A dimerisation" evidence="3">
    <location>
        <begin position="57"/>
        <end position="123"/>
    </location>
</feature>
<protein>
    <submittedName>
        <fullName evidence="4">Cell division protein FtsI/penicillin-binding protein 2</fullName>
    </submittedName>
</protein>
<dbReference type="STRING" id="1121302.SAMN02745163_04130"/>
<evidence type="ECO:0000313" key="4">
    <source>
        <dbReference type="EMBL" id="SHK61145.1"/>
    </source>
</evidence>
<dbReference type="GO" id="GO:0071555">
    <property type="term" value="P:cell wall organization"/>
    <property type="evidence" value="ECO:0007669"/>
    <property type="project" value="TreeGrafter"/>
</dbReference>
<keyword evidence="1" id="KW-1133">Transmembrane helix</keyword>
<evidence type="ECO:0000259" key="3">
    <source>
        <dbReference type="Pfam" id="PF21922"/>
    </source>
</evidence>
<dbReference type="Proteomes" id="UP000184310">
    <property type="component" value="Unassembled WGS sequence"/>
</dbReference>
<feature type="domain" description="Penicillin-binding protein transpeptidase" evidence="2">
    <location>
        <begin position="169"/>
        <end position="482"/>
    </location>
</feature>
<dbReference type="Gene3D" id="3.40.710.10">
    <property type="entry name" value="DD-peptidase/beta-lactamase superfamily"/>
    <property type="match status" value="1"/>
</dbReference>
<keyword evidence="5" id="KW-1185">Reference proteome</keyword>
<dbReference type="InterPro" id="IPR054120">
    <property type="entry name" value="PBPA_dimer"/>
</dbReference>